<comment type="caution">
    <text evidence="1">The sequence shown here is derived from an EMBL/GenBank/DDBJ whole genome shotgun (WGS) entry which is preliminary data.</text>
</comment>
<protein>
    <submittedName>
        <fullName evidence="1">DNA-directed RNA polymerase</fullName>
    </submittedName>
</protein>
<dbReference type="Proteomes" id="UP001054945">
    <property type="component" value="Unassembled WGS sequence"/>
</dbReference>
<reference evidence="1 2" key="1">
    <citation type="submission" date="2021-06" db="EMBL/GenBank/DDBJ databases">
        <title>Caerostris extrusa draft genome.</title>
        <authorList>
            <person name="Kono N."/>
            <person name="Arakawa K."/>
        </authorList>
    </citation>
    <scope>NUCLEOTIDE SEQUENCE [LARGE SCALE GENOMIC DNA]</scope>
</reference>
<name>A0AAV4XIW9_CAEEX</name>
<organism evidence="1 2">
    <name type="scientific">Caerostris extrusa</name>
    <name type="common">Bark spider</name>
    <name type="synonym">Caerostris bankana</name>
    <dbReference type="NCBI Taxonomy" id="172846"/>
    <lineage>
        <taxon>Eukaryota</taxon>
        <taxon>Metazoa</taxon>
        <taxon>Ecdysozoa</taxon>
        <taxon>Arthropoda</taxon>
        <taxon>Chelicerata</taxon>
        <taxon>Arachnida</taxon>
        <taxon>Araneae</taxon>
        <taxon>Araneomorphae</taxon>
        <taxon>Entelegynae</taxon>
        <taxon>Araneoidea</taxon>
        <taxon>Araneidae</taxon>
        <taxon>Caerostris</taxon>
    </lineage>
</organism>
<sequence>MGQLIEAINSGGKDYKVLYNSDNKKVKGTAFIGGVFYFPILYLSSEHIYVANKCKKDKIIGQAVRGRSRGGGMKYGTMETLNGGIGTGVVSATEEIIGEHSDRIIVSDIPLPQSVVLCNEDAKILQM</sequence>
<keyword evidence="1" id="KW-0240">DNA-directed RNA polymerase</keyword>
<proteinExistence type="predicted"/>
<accession>A0AAV4XIW9</accession>
<evidence type="ECO:0000313" key="2">
    <source>
        <dbReference type="Proteomes" id="UP001054945"/>
    </source>
</evidence>
<keyword evidence="2" id="KW-1185">Reference proteome</keyword>
<keyword evidence="1" id="KW-0804">Transcription</keyword>
<evidence type="ECO:0000313" key="1">
    <source>
        <dbReference type="EMBL" id="GIY94160.1"/>
    </source>
</evidence>
<dbReference type="EMBL" id="BPLR01017753">
    <property type="protein sequence ID" value="GIY94160.1"/>
    <property type="molecule type" value="Genomic_DNA"/>
</dbReference>
<gene>
    <name evidence="1" type="primary">AVEN_261790_1</name>
    <name evidence="1" type="ORF">CEXT_43081</name>
</gene>
<dbReference type="GO" id="GO:0000428">
    <property type="term" value="C:DNA-directed RNA polymerase complex"/>
    <property type="evidence" value="ECO:0007669"/>
    <property type="project" value="UniProtKB-KW"/>
</dbReference>
<dbReference type="SUPFAM" id="SSF64484">
    <property type="entry name" value="beta and beta-prime subunits of DNA dependent RNA-polymerase"/>
    <property type="match status" value="1"/>
</dbReference>
<dbReference type="AlphaFoldDB" id="A0AAV4XIW9"/>